<accession>A0ABN2J9X2</accession>
<evidence type="ECO:0000256" key="6">
    <source>
        <dbReference type="RuleBase" id="RU361277"/>
    </source>
</evidence>
<dbReference type="InterPro" id="IPR002328">
    <property type="entry name" value="ADH_Zn_CS"/>
</dbReference>
<dbReference type="Pfam" id="PF08240">
    <property type="entry name" value="ADH_N"/>
    <property type="match status" value="1"/>
</dbReference>
<organism evidence="8 9">
    <name type="scientific">Fodinicola feengrottensis</name>
    <dbReference type="NCBI Taxonomy" id="435914"/>
    <lineage>
        <taxon>Bacteria</taxon>
        <taxon>Bacillati</taxon>
        <taxon>Actinomycetota</taxon>
        <taxon>Actinomycetes</taxon>
        <taxon>Mycobacteriales</taxon>
        <taxon>Fodinicola</taxon>
    </lineage>
</organism>
<evidence type="ECO:0000256" key="3">
    <source>
        <dbReference type="ARBA" id="ARBA00022723"/>
    </source>
</evidence>
<dbReference type="InterPro" id="IPR013149">
    <property type="entry name" value="ADH-like_C"/>
</dbReference>
<dbReference type="InterPro" id="IPR036291">
    <property type="entry name" value="NAD(P)-bd_dom_sf"/>
</dbReference>
<dbReference type="InterPro" id="IPR011032">
    <property type="entry name" value="GroES-like_sf"/>
</dbReference>
<comment type="cofactor">
    <cofactor evidence="1 6">
        <name>Zn(2+)</name>
        <dbReference type="ChEBI" id="CHEBI:29105"/>
    </cofactor>
</comment>
<dbReference type="Gene3D" id="3.90.180.10">
    <property type="entry name" value="Medium-chain alcohol dehydrogenases, catalytic domain"/>
    <property type="match status" value="1"/>
</dbReference>
<evidence type="ECO:0000256" key="2">
    <source>
        <dbReference type="ARBA" id="ARBA00008072"/>
    </source>
</evidence>
<evidence type="ECO:0000256" key="5">
    <source>
        <dbReference type="ARBA" id="ARBA00023002"/>
    </source>
</evidence>
<dbReference type="PANTHER" id="PTHR43350">
    <property type="entry name" value="NAD-DEPENDENT ALCOHOL DEHYDROGENASE"/>
    <property type="match status" value="1"/>
</dbReference>
<comment type="caution">
    <text evidence="8">The sequence shown here is derived from an EMBL/GenBank/DDBJ whole genome shotgun (WGS) entry which is preliminary data.</text>
</comment>
<dbReference type="RefSeq" id="WP_163567608.1">
    <property type="nucleotide sequence ID" value="NZ_BAAANY010000046.1"/>
</dbReference>
<keyword evidence="9" id="KW-1185">Reference proteome</keyword>
<dbReference type="SUPFAM" id="SSF51735">
    <property type="entry name" value="NAD(P)-binding Rossmann-fold domains"/>
    <property type="match status" value="1"/>
</dbReference>
<dbReference type="EMBL" id="BAAANY010000046">
    <property type="protein sequence ID" value="GAA1720919.1"/>
    <property type="molecule type" value="Genomic_DNA"/>
</dbReference>
<dbReference type="InterPro" id="IPR020843">
    <property type="entry name" value="ER"/>
</dbReference>
<dbReference type="InterPro" id="IPR013154">
    <property type="entry name" value="ADH-like_N"/>
</dbReference>
<dbReference type="SMART" id="SM00829">
    <property type="entry name" value="PKS_ER"/>
    <property type="match status" value="1"/>
</dbReference>
<evidence type="ECO:0000313" key="8">
    <source>
        <dbReference type="EMBL" id="GAA1720919.1"/>
    </source>
</evidence>
<proteinExistence type="inferred from homology"/>
<dbReference type="Pfam" id="PF00107">
    <property type="entry name" value="ADH_zinc_N"/>
    <property type="match status" value="1"/>
</dbReference>
<keyword evidence="5" id="KW-0560">Oxidoreductase</keyword>
<keyword evidence="4 6" id="KW-0862">Zinc</keyword>
<evidence type="ECO:0000259" key="7">
    <source>
        <dbReference type="SMART" id="SM00829"/>
    </source>
</evidence>
<dbReference type="CDD" id="cd08278">
    <property type="entry name" value="benzyl_alcohol_DH"/>
    <property type="match status" value="1"/>
</dbReference>
<feature type="domain" description="Enoyl reductase (ER)" evidence="7">
    <location>
        <begin position="15"/>
        <end position="361"/>
    </location>
</feature>
<evidence type="ECO:0000313" key="9">
    <source>
        <dbReference type="Proteomes" id="UP001500618"/>
    </source>
</evidence>
<dbReference type="Gene3D" id="3.40.50.720">
    <property type="entry name" value="NAD(P)-binding Rossmann-like Domain"/>
    <property type="match status" value="1"/>
</dbReference>
<dbReference type="Proteomes" id="UP001500618">
    <property type="component" value="Unassembled WGS sequence"/>
</dbReference>
<protein>
    <submittedName>
        <fullName evidence="8">NAD(P)-dependent alcohol dehydrogenase</fullName>
    </submittedName>
</protein>
<reference evidence="8 9" key="1">
    <citation type="journal article" date="2019" name="Int. J. Syst. Evol. Microbiol.">
        <title>The Global Catalogue of Microorganisms (GCM) 10K type strain sequencing project: providing services to taxonomists for standard genome sequencing and annotation.</title>
        <authorList>
            <consortium name="The Broad Institute Genomics Platform"/>
            <consortium name="The Broad Institute Genome Sequencing Center for Infectious Disease"/>
            <person name="Wu L."/>
            <person name="Ma J."/>
        </authorList>
    </citation>
    <scope>NUCLEOTIDE SEQUENCE [LARGE SCALE GENOMIC DNA]</scope>
    <source>
        <strain evidence="8 9">JCM 14718</strain>
    </source>
</reference>
<comment type="similarity">
    <text evidence="2 6">Belongs to the zinc-containing alcohol dehydrogenase family.</text>
</comment>
<dbReference type="SUPFAM" id="SSF50129">
    <property type="entry name" value="GroES-like"/>
    <property type="match status" value="1"/>
</dbReference>
<gene>
    <name evidence="8" type="ORF">GCM10009765_81450</name>
</gene>
<dbReference type="PROSITE" id="PS00059">
    <property type="entry name" value="ADH_ZINC"/>
    <property type="match status" value="1"/>
</dbReference>
<keyword evidence="3 6" id="KW-0479">Metal-binding</keyword>
<sequence>MRARAAVLRAKDGPYVIEDVRLAAPGTGELLVRISGAGICHTDLLPRVPDYPAMPPIVAGHEGSGVVEEIGPSVTGLEPGDHVVLTFDSCRACENCYAGHPAYCDTFLVRNLTGVGLGDSAPMQDADGKQISARWFGQSSFASHSIVAARNVVKVDSSLPLEILGPLGCGMQTGAASVLIALGVTAGTSIAVYGTGAVGLSAVMAARVAGAAKIIAVDVSPKRLELAAELGATHTIDGSTDDVVRQIRGITGSGTQFALDSTGVPAVIVNAITALRQTGTCGLLGVVKGDLILPASVLALGRNVKGILEGDAVPQVFLPKLIDLWQQGRFPFDRLVETFPLERINEAEQAALAGEVVKPVLLPNG</sequence>
<dbReference type="PANTHER" id="PTHR43350:SF21">
    <property type="entry name" value="S-NITROSOMYCOTHIOL REDUCTASE MSCR"/>
    <property type="match status" value="1"/>
</dbReference>
<evidence type="ECO:0000256" key="1">
    <source>
        <dbReference type="ARBA" id="ARBA00001947"/>
    </source>
</evidence>
<evidence type="ECO:0000256" key="4">
    <source>
        <dbReference type="ARBA" id="ARBA00022833"/>
    </source>
</evidence>
<name>A0ABN2J9X2_9ACTN</name>